<evidence type="ECO:0000313" key="1">
    <source>
        <dbReference type="EMBL" id="TKR26122.1"/>
    </source>
</evidence>
<dbReference type="RefSeq" id="WP_137276039.1">
    <property type="nucleotide sequence ID" value="NZ_QKNX01000002.1"/>
</dbReference>
<dbReference type="SUPFAM" id="SSF51658">
    <property type="entry name" value="Xylose isomerase-like"/>
    <property type="match status" value="1"/>
</dbReference>
<dbReference type="PANTHER" id="PTHR12110">
    <property type="entry name" value="HYDROXYPYRUVATE ISOMERASE"/>
    <property type="match status" value="1"/>
</dbReference>
<reference evidence="1 2" key="1">
    <citation type="submission" date="2019-04" db="EMBL/GenBank/DDBJ databases">
        <title>Natronomonas sp. F20-122 a newhaloarchaeon isolated from a saline saltern of Isla Bacuta, Huelva, Spain.</title>
        <authorList>
            <person name="Duran-Viseras A."/>
            <person name="Sanchez-Porro C."/>
            <person name="Ventosa A."/>
        </authorList>
    </citation>
    <scope>NUCLEOTIDE SEQUENCE [LARGE SCALE GENOMIC DNA]</scope>
    <source>
        <strain evidence="1 2">F20-122</strain>
    </source>
</reference>
<dbReference type="OrthoDB" id="165864at2157"/>
<dbReference type="InterPro" id="IPR050312">
    <property type="entry name" value="IolE/XylAMocC-like"/>
</dbReference>
<dbReference type="GO" id="GO:0016853">
    <property type="term" value="F:isomerase activity"/>
    <property type="evidence" value="ECO:0007669"/>
    <property type="project" value="UniProtKB-KW"/>
</dbReference>
<dbReference type="PANTHER" id="PTHR12110:SF41">
    <property type="entry name" value="INOSOSE DEHYDRATASE"/>
    <property type="match status" value="1"/>
</dbReference>
<proteinExistence type="predicted"/>
<organism evidence="1 2">
    <name type="scientific">Natronomonas salsuginis</name>
    <dbReference type="NCBI Taxonomy" id="2217661"/>
    <lineage>
        <taxon>Archaea</taxon>
        <taxon>Methanobacteriati</taxon>
        <taxon>Methanobacteriota</taxon>
        <taxon>Stenosarchaea group</taxon>
        <taxon>Halobacteria</taxon>
        <taxon>Halobacteriales</taxon>
        <taxon>Natronomonadaceae</taxon>
        <taxon>Natronomonas</taxon>
    </lineage>
</organism>
<dbReference type="EMBL" id="QKNX01000002">
    <property type="protein sequence ID" value="TKR26122.1"/>
    <property type="molecule type" value="Genomic_DNA"/>
</dbReference>
<dbReference type="Gene3D" id="3.20.20.150">
    <property type="entry name" value="Divalent-metal-dependent TIM barrel enzymes"/>
    <property type="match status" value="1"/>
</dbReference>
<accession>A0A4U5JAE0</accession>
<name>A0A4U5JAE0_9EURY</name>
<dbReference type="Proteomes" id="UP000308037">
    <property type="component" value="Unassembled WGS sequence"/>
</dbReference>
<dbReference type="AlphaFoldDB" id="A0A4U5JAE0"/>
<gene>
    <name evidence="1" type="ORF">DM868_06405</name>
</gene>
<protein>
    <submittedName>
        <fullName evidence="1">Sugar phosphate isomerase/epimerase</fullName>
    </submittedName>
</protein>
<keyword evidence="2" id="KW-1185">Reference proteome</keyword>
<sequence>MISESLPATARSSSPRSAIQLHSLRTATEPLPETIRRVAAAGYEGVEFAGRFLETDPHTVRSALDETGIAPVAAHVGLGRIEENPEAIVDRCRTAGCRRVVVPHAGSGHFRTTGRTDALADRLTTLVERFEMDNIEFTYHNARHSFSPPLDRFVPSAVTAVPLPMDGWHRTATALGRLLVSGDDISDRTGFGRLLERTSPGLTFEIDVGWVVAAGYDPTSVFELLGDRLVSVHVSDVAIARRFPRTYRSTSPGEGIVDLSGAVAAARETDAEWLVFEDDTAADPAGTIQRGIDLLGSEVPVEERPRSR</sequence>
<evidence type="ECO:0000313" key="2">
    <source>
        <dbReference type="Proteomes" id="UP000308037"/>
    </source>
</evidence>
<comment type="caution">
    <text evidence="1">The sequence shown here is derived from an EMBL/GenBank/DDBJ whole genome shotgun (WGS) entry which is preliminary data.</text>
</comment>
<dbReference type="InterPro" id="IPR036237">
    <property type="entry name" value="Xyl_isomerase-like_sf"/>
</dbReference>
<keyword evidence="1" id="KW-0413">Isomerase</keyword>